<name>A0A9Q3DN02_9BASI</name>
<evidence type="ECO:0000313" key="2">
    <source>
        <dbReference type="EMBL" id="MBW0503466.1"/>
    </source>
</evidence>
<proteinExistence type="predicted"/>
<dbReference type="AlphaFoldDB" id="A0A9Q3DN02"/>
<evidence type="ECO:0000259" key="1">
    <source>
        <dbReference type="Pfam" id="PF20515"/>
    </source>
</evidence>
<evidence type="ECO:0000313" key="3">
    <source>
        <dbReference type="Proteomes" id="UP000765509"/>
    </source>
</evidence>
<accession>A0A9Q3DN02</accession>
<dbReference type="OrthoDB" id="2505311at2759"/>
<organism evidence="2 3">
    <name type="scientific">Austropuccinia psidii MF-1</name>
    <dbReference type="NCBI Taxonomy" id="1389203"/>
    <lineage>
        <taxon>Eukaryota</taxon>
        <taxon>Fungi</taxon>
        <taxon>Dikarya</taxon>
        <taxon>Basidiomycota</taxon>
        <taxon>Pucciniomycotina</taxon>
        <taxon>Pucciniomycetes</taxon>
        <taxon>Pucciniales</taxon>
        <taxon>Sphaerophragmiaceae</taxon>
        <taxon>Austropuccinia</taxon>
    </lineage>
</organism>
<protein>
    <recommendedName>
        <fullName evidence="1">Tet-like 2OG-Fe(II) oxygenase domain-containing protein</fullName>
    </recommendedName>
</protein>
<dbReference type="Proteomes" id="UP000765509">
    <property type="component" value="Unassembled WGS sequence"/>
</dbReference>
<sequence length="370" mass="41696">MVCSDDWRTSSFKGALSLIDISKRLSEGKNLVEPVWLRINKYICNLLNKCFFSSESFNPIVTLRFEFAQCSVLDFGDAWVEMRGLGSSYEVTLTVTSQFGSSQCHVGSNREFKDVCQIKFIGLWEPFWTQKALGSNGRKKYLISCQLPHKVIPHPLGNSGTSQKTNEAKTTQKNMFFPSTRPKAQILMPVSPNMTPSEIQRVVDVNQIKRIHFGCIAIFSSTRLLIALVKFGPFTTMSEVEVNQWDELSKFLFCERKFTEPIAINGALLEGFMFPIGWLKCRTRNEQFGFYGSLRKIEATKDECQNRGANLSLVGCILGQFLKYVGDKLFQKVQTCCKSLGFCPLIKATMKPISPQITVHAGLLLNSLSP</sequence>
<reference evidence="2" key="1">
    <citation type="submission" date="2021-03" db="EMBL/GenBank/DDBJ databases">
        <title>Draft genome sequence of rust myrtle Austropuccinia psidii MF-1, a brazilian biotype.</title>
        <authorList>
            <person name="Quecine M.C."/>
            <person name="Pachon D.M.R."/>
            <person name="Bonatelli M.L."/>
            <person name="Correr F.H."/>
            <person name="Franceschini L.M."/>
            <person name="Leite T.F."/>
            <person name="Margarido G.R.A."/>
            <person name="Almeida C.A."/>
            <person name="Ferrarezi J.A."/>
            <person name="Labate C.A."/>
        </authorList>
    </citation>
    <scope>NUCLEOTIDE SEQUENCE</scope>
    <source>
        <strain evidence="2">MF-1</strain>
    </source>
</reference>
<gene>
    <name evidence="2" type="ORF">O181_043181</name>
</gene>
<feature type="domain" description="Tet-like 2OG-Fe(II) oxygenase" evidence="1">
    <location>
        <begin position="240"/>
        <end position="342"/>
    </location>
</feature>
<dbReference type="EMBL" id="AVOT02017409">
    <property type="protein sequence ID" value="MBW0503466.1"/>
    <property type="molecule type" value="Genomic_DNA"/>
</dbReference>
<dbReference type="Pfam" id="PF20515">
    <property type="entry name" value="2OG-FeII_Oxy_6"/>
    <property type="match status" value="1"/>
</dbReference>
<dbReference type="InterPro" id="IPR046798">
    <property type="entry name" value="2OG-FeII_Oxy_6"/>
</dbReference>
<keyword evidence="3" id="KW-1185">Reference proteome</keyword>
<comment type="caution">
    <text evidence="2">The sequence shown here is derived from an EMBL/GenBank/DDBJ whole genome shotgun (WGS) entry which is preliminary data.</text>
</comment>